<organism evidence="1">
    <name type="scientific">bioreactor metagenome</name>
    <dbReference type="NCBI Taxonomy" id="1076179"/>
    <lineage>
        <taxon>unclassified sequences</taxon>
        <taxon>metagenomes</taxon>
        <taxon>ecological metagenomes</taxon>
    </lineage>
</organism>
<dbReference type="EMBL" id="VSSQ01101848">
    <property type="protein sequence ID" value="MPN43447.1"/>
    <property type="molecule type" value="Genomic_DNA"/>
</dbReference>
<sequence length="142" mass="15836">MEDFIKNSADVSTHQLKSGRYIHACSAARGVMYASPSVWSKMVDDKWTICVYLDGQGKNFHYINSAAEFLKLVEKDDIVIKITGKEKVNIVNRLYSDLLGGVKGTAYTLIRVAARTNMDAVFAHYVGSMAENKDGNEDSNEY</sequence>
<reference evidence="1" key="1">
    <citation type="submission" date="2019-08" db="EMBL/GenBank/DDBJ databases">
        <authorList>
            <person name="Kucharzyk K."/>
            <person name="Murdoch R.W."/>
            <person name="Higgins S."/>
            <person name="Loffler F."/>
        </authorList>
    </citation>
    <scope>NUCLEOTIDE SEQUENCE</scope>
</reference>
<accession>A0A645HWR7</accession>
<name>A0A645HWR7_9ZZZZ</name>
<evidence type="ECO:0000313" key="1">
    <source>
        <dbReference type="EMBL" id="MPN43447.1"/>
    </source>
</evidence>
<dbReference type="AlphaFoldDB" id="A0A645HWR7"/>
<gene>
    <name evidence="1" type="ORF">SDC9_191007</name>
</gene>
<protein>
    <submittedName>
        <fullName evidence="1">Uncharacterized protein</fullName>
    </submittedName>
</protein>
<proteinExistence type="predicted"/>
<comment type="caution">
    <text evidence="1">The sequence shown here is derived from an EMBL/GenBank/DDBJ whole genome shotgun (WGS) entry which is preliminary data.</text>
</comment>